<gene>
    <name evidence="1" type="ORF">MAXJ12_24792</name>
</gene>
<accession>H0HXQ9</accession>
<organism evidence="1 2">
    <name type="scientific">Mesorhizobium alhagi CCNWXJ12-2</name>
    <dbReference type="NCBI Taxonomy" id="1107882"/>
    <lineage>
        <taxon>Bacteria</taxon>
        <taxon>Pseudomonadati</taxon>
        <taxon>Pseudomonadota</taxon>
        <taxon>Alphaproteobacteria</taxon>
        <taxon>Hyphomicrobiales</taxon>
        <taxon>Phyllobacteriaceae</taxon>
        <taxon>Allomesorhizobium</taxon>
    </lineage>
</organism>
<keyword evidence="2" id="KW-1185">Reference proteome</keyword>
<evidence type="ECO:0000313" key="1">
    <source>
        <dbReference type="EMBL" id="EHK54473.1"/>
    </source>
</evidence>
<evidence type="ECO:0000313" key="2">
    <source>
        <dbReference type="Proteomes" id="UP000003250"/>
    </source>
</evidence>
<sequence length="54" mass="6018">MYGNIGNRVASSKYFIQKCAYIMKIFVADLDENASCFGQQITSDNQPVPQIAEV</sequence>
<dbReference type="AlphaFoldDB" id="H0HXQ9"/>
<protein>
    <submittedName>
        <fullName evidence="1">Uncharacterized protein</fullName>
    </submittedName>
</protein>
<proteinExistence type="predicted"/>
<dbReference type="EMBL" id="AHAM01000208">
    <property type="protein sequence ID" value="EHK54473.1"/>
    <property type="molecule type" value="Genomic_DNA"/>
</dbReference>
<name>H0HXQ9_9HYPH</name>
<dbReference type="Proteomes" id="UP000003250">
    <property type="component" value="Unassembled WGS sequence"/>
</dbReference>
<reference evidence="1 2" key="1">
    <citation type="journal article" date="2012" name="J. Bacteriol.">
        <title>Draft Genome Sequence of Mesorhizobium alhagi CCNWXJ12-2T, a Novel Salt-Resistant Species Isolated from the Desert of Northwestern China.</title>
        <authorList>
            <person name="Zhou M."/>
            <person name="Chen W."/>
            <person name="Chen H."/>
            <person name="Wei G."/>
        </authorList>
    </citation>
    <scope>NUCLEOTIDE SEQUENCE [LARGE SCALE GENOMIC DNA]</scope>
    <source>
        <strain evidence="1 2">CCNWXJ12-2</strain>
    </source>
</reference>